<proteinExistence type="predicted"/>
<keyword evidence="4 12" id="KW-0812">Transmembrane</keyword>
<protein>
    <submittedName>
        <fullName evidence="15">Potassium voltage-gated channel subfamily A member 6-like</fullName>
    </submittedName>
</protein>
<dbReference type="Gene3D" id="1.20.120.350">
    <property type="entry name" value="Voltage-gated potassium channels. Chain C"/>
    <property type="match status" value="2"/>
</dbReference>
<feature type="transmembrane region" description="Helical" evidence="12">
    <location>
        <begin position="297"/>
        <end position="318"/>
    </location>
</feature>
<dbReference type="InterPro" id="IPR003968">
    <property type="entry name" value="K_chnl_volt-dep_Kv"/>
</dbReference>
<keyword evidence="7" id="KW-0630">Potassium</keyword>
<dbReference type="SUPFAM" id="SSF54695">
    <property type="entry name" value="POZ domain"/>
    <property type="match status" value="1"/>
</dbReference>
<evidence type="ECO:0000256" key="9">
    <source>
        <dbReference type="ARBA" id="ARBA00023065"/>
    </source>
</evidence>
<dbReference type="InterPro" id="IPR000210">
    <property type="entry name" value="BTB/POZ_dom"/>
</dbReference>
<evidence type="ECO:0000256" key="7">
    <source>
        <dbReference type="ARBA" id="ARBA00022958"/>
    </source>
</evidence>
<evidence type="ECO:0000256" key="11">
    <source>
        <dbReference type="ARBA" id="ARBA00023303"/>
    </source>
</evidence>
<dbReference type="InterPro" id="IPR028325">
    <property type="entry name" value="VG_K_chnl"/>
</dbReference>
<feature type="transmembrane region" description="Helical" evidence="12">
    <location>
        <begin position="358"/>
        <end position="379"/>
    </location>
</feature>
<dbReference type="Pfam" id="PF00520">
    <property type="entry name" value="Ion_trans"/>
    <property type="match status" value="1"/>
</dbReference>
<reference evidence="15" key="1">
    <citation type="submission" date="2025-08" db="UniProtKB">
        <authorList>
            <consortium name="RefSeq"/>
        </authorList>
    </citation>
    <scope>IDENTIFICATION</scope>
</reference>
<feature type="transmembrane region" description="Helical" evidence="12">
    <location>
        <begin position="247"/>
        <end position="268"/>
    </location>
</feature>
<dbReference type="InterPro" id="IPR005821">
    <property type="entry name" value="Ion_trans_dom"/>
</dbReference>
<feature type="transmembrane region" description="Helical" evidence="12">
    <location>
        <begin position="189"/>
        <end position="211"/>
    </location>
</feature>
<dbReference type="PRINTS" id="PR00169">
    <property type="entry name" value="KCHANNEL"/>
</dbReference>
<dbReference type="GO" id="GO:0005251">
    <property type="term" value="F:delayed rectifier potassium channel activity"/>
    <property type="evidence" value="ECO:0007669"/>
    <property type="project" value="TreeGrafter"/>
</dbReference>
<keyword evidence="14" id="KW-1185">Reference proteome</keyword>
<gene>
    <name evidence="15" type="primary">LOC118761166</name>
</gene>
<keyword evidence="11" id="KW-0407">Ion channel</keyword>
<evidence type="ECO:0000259" key="13">
    <source>
        <dbReference type="SMART" id="SM00225"/>
    </source>
</evidence>
<evidence type="ECO:0000256" key="1">
    <source>
        <dbReference type="ARBA" id="ARBA00004141"/>
    </source>
</evidence>
<dbReference type="FunFam" id="1.10.287.70:FF:000002">
    <property type="entry name" value="Potassium voltage-gated channel subfamily a member"/>
    <property type="match status" value="1"/>
</dbReference>
<keyword evidence="9" id="KW-0406">Ion transport</keyword>
<dbReference type="InterPro" id="IPR003131">
    <property type="entry name" value="T1-type_BTB"/>
</dbReference>
<dbReference type="InterPro" id="IPR003972">
    <property type="entry name" value="K_chnl_volt-dep_Kv1"/>
</dbReference>
<accession>A0A7E6EIG5</accession>
<dbReference type="PRINTS" id="PR01491">
    <property type="entry name" value="KVCHANNEL"/>
</dbReference>
<keyword evidence="3" id="KW-0633">Potassium transport</keyword>
<dbReference type="GO" id="GO:0051260">
    <property type="term" value="P:protein homooligomerization"/>
    <property type="evidence" value="ECO:0007669"/>
    <property type="project" value="InterPro"/>
</dbReference>
<dbReference type="InterPro" id="IPR011333">
    <property type="entry name" value="SKP1/BTB/POZ_sf"/>
</dbReference>
<name>A0A7E6EIG5_9MOLL</name>
<evidence type="ECO:0000256" key="10">
    <source>
        <dbReference type="ARBA" id="ARBA00023136"/>
    </source>
</evidence>
<dbReference type="Gene3D" id="1.10.287.70">
    <property type="match status" value="1"/>
</dbReference>
<feature type="transmembrane region" description="Helical" evidence="12">
    <location>
        <begin position="333"/>
        <end position="351"/>
    </location>
</feature>
<dbReference type="SUPFAM" id="SSF81324">
    <property type="entry name" value="Voltage-gated potassium channels"/>
    <property type="match status" value="1"/>
</dbReference>
<dbReference type="Proteomes" id="UP000515154">
    <property type="component" value="Unplaced"/>
</dbReference>
<comment type="subcellular location">
    <subcellularLocation>
        <location evidence="1">Membrane</location>
        <topology evidence="1">Multi-pass membrane protein</topology>
    </subcellularLocation>
</comment>
<organism evidence="14 15">
    <name type="scientific">Octopus sinensis</name>
    <name type="common">East Asian common octopus</name>
    <dbReference type="NCBI Taxonomy" id="2607531"/>
    <lineage>
        <taxon>Eukaryota</taxon>
        <taxon>Metazoa</taxon>
        <taxon>Spiralia</taxon>
        <taxon>Lophotrochozoa</taxon>
        <taxon>Mollusca</taxon>
        <taxon>Cephalopoda</taxon>
        <taxon>Coleoidea</taxon>
        <taxon>Octopodiformes</taxon>
        <taxon>Octopoda</taxon>
        <taxon>Incirrata</taxon>
        <taxon>Octopodidae</taxon>
        <taxon>Octopus</taxon>
    </lineage>
</organism>
<evidence type="ECO:0000256" key="4">
    <source>
        <dbReference type="ARBA" id="ARBA00022692"/>
    </source>
</evidence>
<dbReference type="AlphaFoldDB" id="A0A7E6EIG5"/>
<keyword evidence="5" id="KW-0631">Potassium channel</keyword>
<dbReference type="KEGG" id="osn:118761166"/>
<evidence type="ECO:0000256" key="3">
    <source>
        <dbReference type="ARBA" id="ARBA00022538"/>
    </source>
</evidence>
<evidence type="ECO:0000256" key="8">
    <source>
        <dbReference type="ARBA" id="ARBA00022989"/>
    </source>
</evidence>
<evidence type="ECO:0000256" key="5">
    <source>
        <dbReference type="ARBA" id="ARBA00022826"/>
    </source>
</evidence>
<keyword evidence="6" id="KW-0851">Voltage-gated channel</keyword>
<dbReference type="PANTHER" id="PTHR11537">
    <property type="entry name" value="VOLTAGE-GATED POTASSIUM CHANNEL"/>
    <property type="match status" value="1"/>
</dbReference>
<dbReference type="Pfam" id="PF02214">
    <property type="entry name" value="BTB_2"/>
    <property type="match status" value="1"/>
</dbReference>
<dbReference type="PRINTS" id="PR01496">
    <property type="entry name" value="SHAKERCHANEL"/>
</dbReference>
<evidence type="ECO:0000313" key="14">
    <source>
        <dbReference type="Proteomes" id="UP000515154"/>
    </source>
</evidence>
<keyword evidence="10 12" id="KW-0472">Membrane</keyword>
<evidence type="ECO:0000313" key="15">
    <source>
        <dbReference type="RefSeq" id="XP_036354770.1"/>
    </source>
</evidence>
<evidence type="ECO:0000256" key="12">
    <source>
        <dbReference type="SAM" id="Phobius"/>
    </source>
</evidence>
<keyword evidence="8 12" id="KW-1133">Transmembrane helix</keyword>
<dbReference type="SMART" id="SM00225">
    <property type="entry name" value="BTB"/>
    <property type="match status" value="1"/>
</dbReference>
<dbReference type="GO" id="GO:0001508">
    <property type="term" value="P:action potential"/>
    <property type="evidence" value="ECO:0007669"/>
    <property type="project" value="TreeGrafter"/>
</dbReference>
<evidence type="ECO:0000256" key="6">
    <source>
        <dbReference type="ARBA" id="ARBA00022882"/>
    </source>
</evidence>
<feature type="domain" description="BTB" evidence="13">
    <location>
        <begin position="59"/>
        <end position="159"/>
    </location>
</feature>
<sequence length="404" mass="47023">MSISNLSITFDIKYERLTIFYFWQFKQIILKNEAIVKNNNNFRSRGNRIKPVPKRNLPTRIKINISGLVFETFESSLNRFPNTLLGNYERRKQFYDNTKNEYFFPRDRTCFEFILYYYQSGGYLACPNNININLFYSELIFFGLDTNIDIKYDNEYYRPTKIEKLPKQFIFKKLWLLLEYPSYSISGQIYSYLSIIINLVSIILFCIETLPQFKSLCPDKIDFFLNIFNIIDAVAIAPYYIMIVINYLHPIGAVTFVGSMQFMTLKILRTLQVMSLVRHSMYFHVLGKTISASVHEILFLIMFLSISTLISASAIYFAEFDVPGSQMKSIPDAFWWSIITLTAVGYGDVYPLGFWGKIIGSITGIGGVLAAALPISVIVSKFNNFYKIEIDRRKYAKFENKLTI</sequence>
<dbReference type="GO" id="GO:0008076">
    <property type="term" value="C:voltage-gated potassium channel complex"/>
    <property type="evidence" value="ECO:0007669"/>
    <property type="project" value="InterPro"/>
</dbReference>
<feature type="transmembrane region" description="Helical" evidence="12">
    <location>
        <begin position="223"/>
        <end position="241"/>
    </location>
</feature>
<dbReference type="Gene3D" id="3.30.710.10">
    <property type="entry name" value="Potassium Channel Kv1.1, Chain A"/>
    <property type="match status" value="1"/>
</dbReference>
<keyword evidence="2" id="KW-0813">Transport</keyword>
<dbReference type="InterPro" id="IPR027359">
    <property type="entry name" value="Volt_channel_dom_sf"/>
</dbReference>
<dbReference type="RefSeq" id="XP_036354770.1">
    <property type="nucleotide sequence ID" value="XM_036498877.1"/>
</dbReference>
<evidence type="ECO:0000256" key="2">
    <source>
        <dbReference type="ARBA" id="ARBA00022448"/>
    </source>
</evidence>
<dbReference type="PANTHER" id="PTHR11537:SF113">
    <property type="entry name" value="POTASSIUM VOLTAGE-GATED CHANNEL PROTEIN SHAKER"/>
    <property type="match status" value="1"/>
</dbReference>